<reference evidence="1 2" key="1">
    <citation type="submission" date="2024-06" db="EMBL/GenBank/DDBJ databases">
        <title>The Natural Products Discovery Center: Release of the First 8490 Sequenced Strains for Exploring Actinobacteria Biosynthetic Diversity.</title>
        <authorList>
            <person name="Kalkreuter E."/>
            <person name="Kautsar S.A."/>
            <person name="Yang D."/>
            <person name="Bader C.D."/>
            <person name="Teijaro C.N."/>
            <person name="Fluegel L."/>
            <person name="Davis C.M."/>
            <person name="Simpson J.R."/>
            <person name="Lauterbach L."/>
            <person name="Steele A.D."/>
            <person name="Gui C."/>
            <person name="Meng S."/>
            <person name="Li G."/>
            <person name="Viehrig K."/>
            <person name="Ye F."/>
            <person name="Su P."/>
            <person name="Kiefer A.F."/>
            <person name="Nichols A."/>
            <person name="Cepeda A.J."/>
            <person name="Yan W."/>
            <person name="Fan B."/>
            <person name="Jiang Y."/>
            <person name="Adhikari A."/>
            <person name="Zheng C.-J."/>
            <person name="Schuster L."/>
            <person name="Cowan T.M."/>
            <person name="Smanski M.J."/>
            <person name="Chevrette M.G."/>
            <person name="De Carvalho L.P.S."/>
            <person name="Shen B."/>
        </authorList>
    </citation>
    <scope>NUCLEOTIDE SEQUENCE [LARGE SCALE GENOMIC DNA]</scope>
    <source>
        <strain evidence="1 2">NPDC000837</strain>
    </source>
</reference>
<evidence type="ECO:0008006" key="3">
    <source>
        <dbReference type="Google" id="ProtNLM"/>
    </source>
</evidence>
<organism evidence="1 2">
    <name type="scientific">Streptomyces xantholiticus</name>
    <dbReference type="NCBI Taxonomy" id="68285"/>
    <lineage>
        <taxon>Bacteria</taxon>
        <taxon>Bacillati</taxon>
        <taxon>Actinomycetota</taxon>
        <taxon>Actinomycetes</taxon>
        <taxon>Kitasatosporales</taxon>
        <taxon>Streptomycetaceae</taxon>
        <taxon>Streptomyces</taxon>
    </lineage>
</organism>
<accession>A0ABV1V030</accession>
<name>A0ABV1V030_9ACTN</name>
<dbReference type="Proteomes" id="UP001445472">
    <property type="component" value="Unassembled WGS sequence"/>
</dbReference>
<gene>
    <name evidence="1" type="ORF">ABT276_23985</name>
</gene>
<dbReference type="Gene3D" id="3.30.565.10">
    <property type="entry name" value="Histidine kinase-like ATPase, C-terminal domain"/>
    <property type="match status" value="1"/>
</dbReference>
<comment type="caution">
    <text evidence="1">The sequence shown here is derived from an EMBL/GenBank/DDBJ whole genome shotgun (WGS) entry which is preliminary data.</text>
</comment>
<dbReference type="InterPro" id="IPR036890">
    <property type="entry name" value="HATPase_C_sf"/>
</dbReference>
<keyword evidence="2" id="KW-1185">Reference proteome</keyword>
<proteinExistence type="predicted"/>
<evidence type="ECO:0000313" key="1">
    <source>
        <dbReference type="EMBL" id="MER6616378.1"/>
    </source>
</evidence>
<dbReference type="EMBL" id="JBEPBX010000023">
    <property type="protein sequence ID" value="MER6616378.1"/>
    <property type="molecule type" value="Genomic_DNA"/>
</dbReference>
<sequence length="148" mass="15249">MTISDVTAKSGAISASSLPQVRQENSIDFAIGPEASHTEAMERAGALAAMALPRMLAGAPDVARTCADVQAVLTELVDVTTRHSAGDGLVARISYDGGHVMVSVGDMGRTLPAPEEEPGLYLVHRVAAEVGQYAGDHGGRVTWAAVPA</sequence>
<dbReference type="RefSeq" id="WP_351977754.1">
    <property type="nucleotide sequence ID" value="NZ_JBEPBX010000023.1"/>
</dbReference>
<evidence type="ECO:0000313" key="2">
    <source>
        <dbReference type="Proteomes" id="UP001445472"/>
    </source>
</evidence>
<protein>
    <recommendedName>
        <fullName evidence="3">ATP-binding protein</fullName>
    </recommendedName>
</protein>